<evidence type="ECO:0000313" key="3">
    <source>
        <dbReference type="Proteomes" id="UP000326953"/>
    </source>
</evidence>
<feature type="domain" description="BIG2" evidence="1">
    <location>
        <begin position="307"/>
        <end position="383"/>
    </location>
</feature>
<dbReference type="InterPro" id="IPR003343">
    <property type="entry name" value="Big_2"/>
</dbReference>
<dbReference type="SMART" id="SM00635">
    <property type="entry name" value="BID_2"/>
    <property type="match status" value="1"/>
</dbReference>
<reference evidence="2 3" key="1">
    <citation type="submission" date="2019-09" db="EMBL/GenBank/DDBJ databases">
        <authorList>
            <person name="Chandra G."/>
            <person name="Truman W A."/>
        </authorList>
    </citation>
    <scope>NUCLEOTIDE SEQUENCE [LARGE SCALE GENOMIC DNA]</scope>
    <source>
        <strain evidence="2">PS662</strain>
    </source>
</reference>
<sequence>MSSGAKNRTAYVEEVTQGVTPATGWKELIRTSYGLGPTQNTAENNEISQNRMSQGTSATTVDVAGEIGQKWRYGGAIDDFLESCFGSRWSGNVLTMGDERISYSLASFASDVLVSSIARGAQVASMAFTFGTDDDITIATNLTAIGWEGKVDATPYFASAAPEANADRFNFKNFTSLTLDGVEATPESGTCISAMDLTFDNNVQTQRCINNGAFVGNVIPTIFGATGSITVAWSAASYALWIKQQTGGSIALSFTLENSDGRYTFSLPEMEVNGDWPDGAATDVIEVELNVAARRTPPTITRAPYVAPTSVSITPASVSIAVAATQQLSATVSPAGANQAVTWSISDPTKATISPTGLVTGIAAGSAVATATSVSDPTKTVTRNITVTV</sequence>
<evidence type="ECO:0000313" key="2">
    <source>
        <dbReference type="EMBL" id="VVN21349.1"/>
    </source>
</evidence>
<dbReference type="Pfam" id="PF18906">
    <property type="entry name" value="Phage_tube_2"/>
    <property type="match status" value="1"/>
</dbReference>
<dbReference type="AlphaFoldDB" id="A0A5E6VY09"/>
<dbReference type="Gene3D" id="2.60.40.1080">
    <property type="match status" value="1"/>
</dbReference>
<dbReference type="OrthoDB" id="6571799at2"/>
<dbReference type="RefSeq" id="WP_150712726.1">
    <property type="nucleotide sequence ID" value="NZ_CABVHK010000015.1"/>
</dbReference>
<protein>
    <recommendedName>
        <fullName evidence="1">BIG2 domain-containing protein</fullName>
    </recommendedName>
</protein>
<dbReference type="Proteomes" id="UP000326953">
    <property type="component" value="Unassembled WGS sequence"/>
</dbReference>
<dbReference type="Pfam" id="PF02368">
    <property type="entry name" value="Big_2"/>
    <property type="match status" value="1"/>
</dbReference>
<evidence type="ECO:0000259" key="1">
    <source>
        <dbReference type="SMART" id="SM00635"/>
    </source>
</evidence>
<dbReference type="InterPro" id="IPR044000">
    <property type="entry name" value="Phage_tube_2"/>
</dbReference>
<organism evidence="2 3">
    <name type="scientific">Pseudomonas fluorescens</name>
    <dbReference type="NCBI Taxonomy" id="294"/>
    <lineage>
        <taxon>Bacteria</taxon>
        <taxon>Pseudomonadati</taxon>
        <taxon>Pseudomonadota</taxon>
        <taxon>Gammaproteobacteria</taxon>
        <taxon>Pseudomonadales</taxon>
        <taxon>Pseudomonadaceae</taxon>
        <taxon>Pseudomonas</taxon>
    </lineage>
</organism>
<name>A0A5E6VY09_PSEFL</name>
<dbReference type="SUPFAM" id="SSF49373">
    <property type="entry name" value="Invasin/intimin cell-adhesion fragments"/>
    <property type="match status" value="1"/>
</dbReference>
<proteinExistence type="predicted"/>
<dbReference type="EMBL" id="CABVHK010000015">
    <property type="protein sequence ID" value="VVN21349.1"/>
    <property type="molecule type" value="Genomic_DNA"/>
</dbReference>
<dbReference type="InterPro" id="IPR008964">
    <property type="entry name" value="Invasin/intimin_cell_adhesion"/>
</dbReference>
<gene>
    <name evidence="2" type="ORF">PS662_04384</name>
</gene>
<accession>A0A5E6VY09</accession>